<dbReference type="Proteomes" id="UP001217083">
    <property type="component" value="Unassembled WGS sequence"/>
</dbReference>
<keyword evidence="1" id="KW-1133">Transmembrane helix</keyword>
<evidence type="ECO:0000313" key="3">
    <source>
        <dbReference type="Proteomes" id="UP001217083"/>
    </source>
</evidence>
<keyword evidence="1" id="KW-0472">Membrane</keyword>
<keyword evidence="3" id="KW-1185">Reference proteome</keyword>
<evidence type="ECO:0000313" key="2">
    <source>
        <dbReference type="EMBL" id="MDF0707041.1"/>
    </source>
</evidence>
<dbReference type="RefSeq" id="WP_275649076.1">
    <property type="nucleotide sequence ID" value="NZ_JARFVA010000002.1"/>
</dbReference>
<feature type="transmembrane region" description="Helical" evidence="1">
    <location>
        <begin position="20"/>
        <end position="48"/>
    </location>
</feature>
<evidence type="ECO:0000256" key="1">
    <source>
        <dbReference type="SAM" id="Phobius"/>
    </source>
</evidence>
<sequence>MEKGFDSEHIETKDLNAKGLFNLGLIILGLLMIVDNIAQFLNFCYLAFKKQVSPYGLDEIDGAMLDQQLDYNWWIISGLNVLIGLIMLTNYKQISKLFIGKGKE</sequence>
<accession>A0ABT5XMC6</accession>
<protein>
    <submittedName>
        <fullName evidence="2">Uncharacterized protein</fullName>
    </submittedName>
</protein>
<gene>
    <name evidence="2" type="ORF">PY091_07430</name>
</gene>
<proteinExistence type="predicted"/>
<organism evidence="2 3">
    <name type="scientific">Flagellimonas okinawensis</name>
    <dbReference type="NCBI Taxonomy" id="3031324"/>
    <lineage>
        <taxon>Bacteria</taxon>
        <taxon>Pseudomonadati</taxon>
        <taxon>Bacteroidota</taxon>
        <taxon>Flavobacteriia</taxon>
        <taxon>Flavobacteriales</taxon>
        <taxon>Flavobacteriaceae</taxon>
        <taxon>Flagellimonas</taxon>
    </lineage>
</organism>
<reference evidence="2 3" key="1">
    <citation type="submission" date="2023-03" db="EMBL/GenBank/DDBJ databases">
        <title>Muricauda XX sp. nov. and Muricauda XXX sp. nov., two novel species isolated from Okinawa Trough.</title>
        <authorList>
            <person name="Cao W."/>
            <person name="Deng X."/>
        </authorList>
    </citation>
    <scope>NUCLEOTIDE SEQUENCE [LARGE SCALE GENOMIC DNA]</scope>
    <source>
        <strain evidence="2 3">81s02</strain>
    </source>
</reference>
<dbReference type="EMBL" id="JARFVA010000002">
    <property type="protein sequence ID" value="MDF0707041.1"/>
    <property type="molecule type" value="Genomic_DNA"/>
</dbReference>
<name>A0ABT5XMC6_9FLAO</name>
<keyword evidence="1" id="KW-0812">Transmembrane</keyword>
<feature type="transmembrane region" description="Helical" evidence="1">
    <location>
        <begin position="71"/>
        <end position="91"/>
    </location>
</feature>
<comment type="caution">
    <text evidence="2">The sequence shown here is derived from an EMBL/GenBank/DDBJ whole genome shotgun (WGS) entry which is preliminary data.</text>
</comment>